<organism evidence="4 5">
    <name type="scientific">Calocera cornea HHB12733</name>
    <dbReference type="NCBI Taxonomy" id="1353952"/>
    <lineage>
        <taxon>Eukaryota</taxon>
        <taxon>Fungi</taxon>
        <taxon>Dikarya</taxon>
        <taxon>Basidiomycota</taxon>
        <taxon>Agaricomycotina</taxon>
        <taxon>Dacrymycetes</taxon>
        <taxon>Dacrymycetales</taxon>
        <taxon>Dacrymycetaceae</taxon>
        <taxon>Calocera</taxon>
    </lineage>
</organism>
<evidence type="ECO:0000259" key="3">
    <source>
        <dbReference type="Pfam" id="PF01636"/>
    </source>
</evidence>
<sequence length="560" mass="63968">MDEESNQYTWQTRSVDRDIDILGSVSSWILAIMLLMHAMIRKPGVLLHFRLPRVKRVTMLPFGLVAKATTTREADIMIFLNDHEVRLVPRVLACVRIPERIQKAFHCGNYANDDCVILIMSRLQGDPIGHRLTKMDKIQLDALAKDISSVFQVIRSLQQPDKSVSGFGGRPCISFQMSFAEFGPFNTVAEFNNWMEERASNRRGPATPAPPTRDDNQSISFAHGDLTPHNLLIDNSGRLTGIIDWECGGWMPSHWDGAYAQFMYHPYKPWVNIINHVFKDETDEIEIEKKWYPYWNNERYARNSLKDYVEVYRQTEGAFSSKATKTSIPLPKPKVHVARKTIPPIYDVEETANHDTASALHFTVLPAPAIYYGNRGVLSMNMLRAITPIKQVDGNLMEEGRNARHKIWREKGVVLKQLDKMAAKMALPSADRIYTYDEKATDDAIRVDLFYGNWCSQCVYYYEKEKKNGIPPRRRTQCGGPVFWKGDKPDHVECVSCREMGVECEYYWSAAIITLKTQVASLKDEVDSLGDLHNRIKLDDIEDMIGCMGYAIVKASNELS</sequence>
<evidence type="ECO:0000313" key="4">
    <source>
        <dbReference type="EMBL" id="KZT53603.1"/>
    </source>
</evidence>
<dbReference type="InterPro" id="IPR051678">
    <property type="entry name" value="AGP_Transferase"/>
</dbReference>
<feature type="domain" description="Aminoglycoside phosphotransferase" evidence="3">
    <location>
        <begin position="65"/>
        <end position="262"/>
    </location>
</feature>
<proteinExistence type="predicted"/>
<evidence type="ECO:0000313" key="5">
    <source>
        <dbReference type="Proteomes" id="UP000076842"/>
    </source>
</evidence>
<protein>
    <recommendedName>
        <fullName evidence="3">Aminoglycoside phosphotransferase domain-containing protein</fullName>
    </recommendedName>
</protein>
<dbReference type="InterPro" id="IPR011009">
    <property type="entry name" value="Kinase-like_dom_sf"/>
</dbReference>
<dbReference type="Pfam" id="PF01636">
    <property type="entry name" value="APH"/>
    <property type="match status" value="1"/>
</dbReference>
<evidence type="ECO:0000256" key="2">
    <source>
        <dbReference type="SAM" id="Phobius"/>
    </source>
</evidence>
<dbReference type="OrthoDB" id="5404599at2759"/>
<dbReference type="Gene3D" id="3.90.1200.10">
    <property type="match status" value="1"/>
</dbReference>
<evidence type="ECO:0000256" key="1">
    <source>
        <dbReference type="SAM" id="MobiDB-lite"/>
    </source>
</evidence>
<keyword evidence="2" id="KW-1133">Transmembrane helix</keyword>
<accession>A0A165DV57</accession>
<dbReference type="PANTHER" id="PTHR21310:SF15">
    <property type="entry name" value="AMINOGLYCOSIDE PHOSPHOTRANSFERASE DOMAIN-CONTAINING PROTEIN"/>
    <property type="match status" value="1"/>
</dbReference>
<dbReference type="EMBL" id="KV424033">
    <property type="protein sequence ID" value="KZT53603.1"/>
    <property type="molecule type" value="Genomic_DNA"/>
</dbReference>
<dbReference type="STRING" id="1353952.A0A165DV57"/>
<reference evidence="4 5" key="1">
    <citation type="journal article" date="2016" name="Mol. Biol. Evol.">
        <title>Comparative Genomics of Early-Diverging Mushroom-Forming Fungi Provides Insights into the Origins of Lignocellulose Decay Capabilities.</title>
        <authorList>
            <person name="Nagy L.G."/>
            <person name="Riley R."/>
            <person name="Tritt A."/>
            <person name="Adam C."/>
            <person name="Daum C."/>
            <person name="Floudas D."/>
            <person name="Sun H."/>
            <person name="Yadav J.S."/>
            <person name="Pangilinan J."/>
            <person name="Larsson K.H."/>
            <person name="Matsuura K."/>
            <person name="Barry K."/>
            <person name="Labutti K."/>
            <person name="Kuo R."/>
            <person name="Ohm R.A."/>
            <person name="Bhattacharya S.S."/>
            <person name="Shirouzu T."/>
            <person name="Yoshinaga Y."/>
            <person name="Martin F.M."/>
            <person name="Grigoriev I.V."/>
            <person name="Hibbett D.S."/>
        </authorList>
    </citation>
    <scope>NUCLEOTIDE SEQUENCE [LARGE SCALE GENOMIC DNA]</scope>
    <source>
        <strain evidence="4 5">HHB12733</strain>
    </source>
</reference>
<dbReference type="PANTHER" id="PTHR21310">
    <property type="entry name" value="AMINOGLYCOSIDE PHOSPHOTRANSFERASE-RELATED-RELATED"/>
    <property type="match status" value="1"/>
</dbReference>
<gene>
    <name evidence="4" type="ORF">CALCODRAFT_511314</name>
</gene>
<keyword evidence="2" id="KW-0812">Transmembrane</keyword>
<keyword evidence="5" id="KW-1185">Reference proteome</keyword>
<dbReference type="AlphaFoldDB" id="A0A165DV57"/>
<feature type="region of interest" description="Disordered" evidence="1">
    <location>
        <begin position="199"/>
        <end position="220"/>
    </location>
</feature>
<dbReference type="Proteomes" id="UP000076842">
    <property type="component" value="Unassembled WGS sequence"/>
</dbReference>
<keyword evidence="2" id="KW-0472">Membrane</keyword>
<dbReference type="SUPFAM" id="SSF56112">
    <property type="entry name" value="Protein kinase-like (PK-like)"/>
    <property type="match status" value="1"/>
</dbReference>
<feature type="transmembrane region" description="Helical" evidence="2">
    <location>
        <begin position="21"/>
        <end position="40"/>
    </location>
</feature>
<dbReference type="InterPro" id="IPR002575">
    <property type="entry name" value="Aminoglycoside_PTrfase"/>
</dbReference>
<dbReference type="InParanoid" id="A0A165DV57"/>
<name>A0A165DV57_9BASI</name>